<dbReference type="EMBL" id="DS235816">
    <property type="protein sequence ID" value="EEB17555.1"/>
    <property type="molecule type" value="Genomic_DNA"/>
</dbReference>
<dbReference type="HOGENOM" id="CLU_024539_1_0_1"/>
<dbReference type="GO" id="GO:0008276">
    <property type="term" value="F:protein methyltransferase activity"/>
    <property type="evidence" value="ECO:0007669"/>
    <property type="project" value="UniProtKB-ARBA"/>
</dbReference>
<dbReference type="GO" id="GO:0008757">
    <property type="term" value="F:S-adenosylmethionine-dependent methyltransferase activity"/>
    <property type="evidence" value="ECO:0007669"/>
    <property type="project" value="UniProtKB-ARBA"/>
</dbReference>
<dbReference type="OrthoDB" id="265717at2759"/>
<protein>
    <submittedName>
        <fullName evidence="2 3">Protein msta, isoform A, putative</fullName>
    </submittedName>
</protein>
<dbReference type="Proteomes" id="UP000009046">
    <property type="component" value="Unassembled WGS sequence"/>
</dbReference>
<evidence type="ECO:0000313" key="2">
    <source>
        <dbReference type="EMBL" id="EEB17555.1"/>
    </source>
</evidence>
<accession>E0VVZ9</accession>
<dbReference type="CDD" id="cd20071">
    <property type="entry name" value="SET_SMYD"/>
    <property type="match status" value="1"/>
</dbReference>
<dbReference type="VEuPathDB" id="VectorBase:PHUM472490"/>
<dbReference type="Gene3D" id="2.170.270.10">
    <property type="entry name" value="SET domain"/>
    <property type="match status" value="1"/>
</dbReference>
<dbReference type="InParanoid" id="E0VVZ9"/>
<gene>
    <name evidence="3" type="primary">8238931</name>
    <name evidence="2" type="ORF">Phum_PHUM472490</name>
</gene>
<dbReference type="CTD" id="8238931"/>
<dbReference type="InterPro" id="IPR001214">
    <property type="entry name" value="SET_dom"/>
</dbReference>
<dbReference type="Pfam" id="PF00856">
    <property type="entry name" value="SET"/>
    <property type="match status" value="1"/>
</dbReference>
<evidence type="ECO:0000313" key="3">
    <source>
        <dbReference type="EnsemblMetazoa" id="PHUM472490-PA"/>
    </source>
</evidence>
<dbReference type="Gene3D" id="6.10.140.2220">
    <property type="match status" value="1"/>
</dbReference>
<reference evidence="3" key="3">
    <citation type="submission" date="2021-02" db="UniProtKB">
        <authorList>
            <consortium name="EnsemblMetazoa"/>
        </authorList>
    </citation>
    <scope>IDENTIFICATION</scope>
    <source>
        <strain evidence="3">USDA</strain>
    </source>
</reference>
<dbReference type="OMA" id="PLCLECC"/>
<organism>
    <name type="scientific">Pediculus humanus subsp. corporis</name>
    <name type="common">Body louse</name>
    <dbReference type="NCBI Taxonomy" id="121224"/>
    <lineage>
        <taxon>Eukaryota</taxon>
        <taxon>Metazoa</taxon>
        <taxon>Ecdysozoa</taxon>
        <taxon>Arthropoda</taxon>
        <taxon>Hexapoda</taxon>
        <taxon>Insecta</taxon>
        <taxon>Pterygota</taxon>
        <taxon>Neoptera</taxon>
        <taxon>Paraneoptera</taxon>
        <taxon>Psocodea</taxon>
        <taxon>Troctomorpha</taxon>
        <taxon>Phthiraptera</taxon>
        <taxon>Anoplura</taxon>
        <taxon>Pediculidae</taxon>
        <taxon>Pediculus</taxon>
    </lineage>
</organism>
<reference evidence="2" key="2">
    <citation type="submission" date="2007-04" db="EMBL/GenBank/DDBJ databases">
        <title>The genome of the human body louse.</title>
        <authorList>
            <consortium name="The Human Body Louse Genome Consortium"/>
            <person name="Kirkness E."/>
            <person name="Walenz B."/>
            <person name="Hass B."/>
            <person name="Bruggner R."/>
            <person name="Strausberg R."/>
        </authorList>
    </citation>
    <scope>NUCLEOTIDE SEQUENCE</scope>
    <source>
        <strain evidence="2">USDA</strain>
    </source>
</reference>
<dbReference type="Gene3D" id="1.10.220.160">
    <property type="match status" value="1"/>
</dbReference>
<dbReference type="EMBL" id="AAZO01005734">
    <property type="status" value="NOT_ANNOTATED_CDS"/>
    <property type="molecule type" value="Genomic_DNA"/>
</dbReference>
<dbReference type="PROSITE" id="PS50280">
    <property type="entry name" value="SET"/>
    <property type="match status" value="1"/>
</dbReference>
<dbReference type="PANTHER" id="PTHR46455">
    <property type="entry name" value="SET AND MYND DOMAIN CONTAINING, ARTHROPOD-SPECIFIC, MEMBER 4, ISOFORM A"/>
    <property type="match status" value="1"/>
</dbReference>
<reference evidence="2" key="1">
    <citation type="submission" date="2007-04" db="EMBL/GenBank/DDBJ databases">
        <title>Annotation of Pediculus humanus corporis strain USDA.</title>
        <authorList>
            <person name="Kirkness E."/>
            <person name="Hannick L."/>
            <person name="Hass B."/>
            <person name="Bruggner R."/>
            <person name="Lawson D."/>
            <person name="Bidwell S."/>
            <person name="Joardar V."/>
            <person name="Caler E."/>
            <person name="Walenz B."/>
            <person name="Inman J."/>
            <person name="Schobel S."/>
            <person name="Galinsky K."/>
            <person name="Amedeo P."/>
            <person name="Strausberg R."/>
        </authorList>
    </citation>
    <scope>NUCLEOTIDE SEQUENCE</scope>
    <source>
        <strain evidence="2">USDA</strain>
    </source>
</reference>
<dbReference type="AlphaFoldDB" id="E0VVZ9"/>
<feature type="domain" description="SET" evidence="1">
    <location>
        <begin position="6"/>
        <end position="250"/>
    </location>
</feature>
<evidence type="ECO:0000313" key="4">
    <source>
        <dbReference type="Proteomes" id="UP000009046"/>
    </source>
</evidence>
<dbReference type="GeneID" id="8238931"/>
<dbReference type="eggNOG" id="KOG2084">
    <property type="taxonomic scope" value="Eukaryota"/>
</dbReference>
<dbReference type="KEGG" id="phu:Phum_PHUM472490"/>
<name>E0VVZ9_PEDHC</name>
<evidence type="ECO:0000259" key="1">
    <source>
        <dbReference type="PROSITE" id="PS50280"/>
    </source>
</evidence>
<dbReference type="InterPro" id="IPR053010">
    <property type="entry name" value="SET_SmydA-8"/>
</dbReference>
<dbReference type="RefSeq" id="XP_002430293.1">
    <property type="nucleotide sequence ID" value="XM_002430248.1"/>
</dbReference>
<dbReference type="GO" id="GO:0008170">
    <property type="term" value="F:N-methyltransferase activity"/>
    <property type="evidence" value="ECO:0007669"/>
    <property type="project" value="UniProtKB-ARBA"/>
</dbReference>
<keyword evidence="4" id="KW-1185">Reference proteome</keyword>
<dbReference type="InterPro" id="IPR046341">
    <property type="entry name" value="SET_dom_sf"/>
</dbReference>
<dbReference type="STRING" id="121224.E0VVZ9"/>
<dbReference type="SUPFAM" id="SSF82199">
    <property type="entry name" value="SET domain"/>
    <property type="match status" value="1"/>
</dbReference>
<dbReference type="PANTHER" id="PTHR46455:SF7">
    <property type="entry name" value="RE12806P"/>
    <property type="match status" value="1"/>
</dbReference>
<sequence length="501" mass="57912">MLNLNKNFDILKNDKFGRYAVALQDYEPGDLIIQESPFTYGPKSDSPPVCLGCHRKVDGKILCSTCGWPVCDEKCEKEPIHSENECIIFSSVKVRFTKVKNPQGNCPQYECITPLRVLLGKEKFPEIWNSQISKLESHNEERQKTDIWKVESINTVGFLHKVCKLQERFSSDLIHFACGILETNAFSSPSSYGYDMRYLYPKSSLFLHSCIPNVGHYIFKNSNDGERSNVIHVRASLKIKKGQEFTLSYTQTLWPTLLRRSHLKEGKFFDCCCQRCSDPTELKTNFSTIKCSNCYNGWILNTDPLVVDAPWNCTSCNWKLTGDSVSKLFSNIQQEVENLNKLDNYLDPVEIRENFIKKYKSLLHPNNGFLIIVKYSLAQLYGQAKEYFLDDLPDILLEKKLKLCYTLDEVLKTLRPGISRQRGWNLFELQSCVVKFAKKQFRRNEINEKQLNEKISMAIKYLNKIIFIFSYDDPESPEGNAKKMAVNILSQLENSIFQQQD</sequence>
<dbReference type="EnsemblMetazoa" id="PHUM472490-RA">
    <property type="protein sequence ID" value="PHUM472490-PA"/>
    <property type="gene ID" value="PHUM472490"/>
</dbReference>
<proteinExistence type="predicted"/>